<sequence>MRIITRILFGLIVLFGLFMIVMHFRAKSQHEDEEAYLTTLRKSITVSSGSFPPNGDMPVNCSCRGSSVSPALAWESNQADAETYVVLVTDYDVPTPTFPIFNLSHWVLYNLPASVRSLPEALTTEQLQLLGGKIGKSSTGNLKFIAPCPPAGRHAYVFRVYALDEALSFTDVPNKQQVIDAMKGHILGYGELTGYFE</sequence>
<dbReference type="NCBIfam" id="TIGR00481">
    <property type="entry name" value="YbhB/YbcL family Raf kinase inhibitor-like protein"/>
    <property type="match status" value="1"/>
</dbReference>
<dbReference type="RefSeq" id="WP_167215791.1">
    <property type="nucleotide sequence ID" value="NZ_CP050063.1"/>
</dbReference>
<evidence type="ECO:0000313" key="3">
    <source>
        <dbReference type="Proteomes" id="UP000501802"/>
    </source>
</evidence>
<keyword evidence="3" id="KW-1185">Reference proteome</keyword>
<dbReference type="InterPro" id="IPR008914">
    <property type="entry name" value="PEBP"/>
</dbReference>
<dbReference type="InterPro" id="IPR036610">
    <property type="entry name" value="PEBP-like_sf"/>
</dbReference>
<dbReference type="PANTHER" id="PTHR30289:SF1">
    <property type="entry name" value="PEBP (PHOSPHATIDYLETHANOLAMINE-BINDING PROTEIN) FAMILY PROTEIN"/>
    <property type="match status" value="1"/>
</dbReference>
<reference evidence="2 3" key="1">
    <citation type="submission" date="2020-03" db="EMBL/GenBank/DDBJ databases">
        <authorList>
            <person name="Kim M.K."/>
        </authorList>
    </citation>
    <scope>NUCLEOTIDE SEQUENCE [LARGE SCALE GENOMIC DNA]</scope>
    <source>
        <strain evidence="2 3">BT328</strain>
    </source>
</reference>
<keyword evidence="1" id="KW-0812">Transmembrane</keyword>
<keyword evidence="1" id="KW-1133">Transmembrane helix</keyword>
<evidence type="ECO:0000313" key="2">
    <source>
        <dbReference type="EMBL" id="QIP16161.1"/>
    </source>
</evidence>
<dbReference type="AlphaFoldDB" id="A0A6G9AUL1"/>
<protein>
    <submittedName>
        <fullName evidence="2">YbhB/YbcL family Raf kinase inhibitor-like protein</fullName>
    </submittedName>
</protein>
<dbReference type="CDD" id="cd00865">
    <property type="entry name" value="PEBP_bact_arch"/>
    <property type="match status" value="1"/>
</dbReference>
<dbReference type="KEGG" id="spib:G8759_27750"/>
<organism evidence="2 3">
    <name type="scientific">Spirosoma aureum</name>
    <dbReference type="NCBI Taxonomy" id="2692134"/>
    <lineage>
        <taxon>Bacteria</taxon>
        <taxon>Pseudomonadati</taxon>
        <taxon>Bacteroidota</taxon>
        <taxon>Cytophagia</taxon>
        <taxon>Cytophagales</taxon>
        <taxon>Cytophagaceae</taxon>
        <taxon>Spirosoma</taxon>
    </lineage>
</organism>
<gene>
    <name evidence="2" type="ORF">G8759_27750</name>
</gene>
<dbReference type="PANTHER" id="PTHR30289">
    <property type="entry name" value="UNCHARACTERIZED PROTEIN YBCL-RELATED"/>
    <property type="match status" value="1"/>
</dbReference>
<keyword evidence="1" id="KW-0472">Membrane</keyword>
<dbReference type="Gene3D" id="3.90.280.10">
    <property type="entry name" value="PEBP-like"/>
    <property type="match status" value="1"/>
</dbReference>
<dbReference type="SUPFAM" id="SSF49777">
    <property type="entry name" value="PEBP-like"/>
    <property type="match status" value="1"/>
</dbReference>
<dbReference type="InterPro" id="IPR005247">
    <property type="entry name" value="YbhB_YbcL/LppC-like"/>
</dbReference>
<feature type="transmembrane region" description="Helical" evidence="1">
    <location>
        <begin position="7"/>
        <end position="24"/>
    </location>
</feature>
<accession>A0A6G9AUL1</accession>
<dbReference type="Pfam" id="PF01161">
    <property type="entry name" value="PBP"/>
    <property type="match status" value="1"/>
</dbReference>
<name>A0A6G9AUL1_9BACT</name>
<dbReference type="Proteomes" id="UP000501802">
    <property type="component" value="Chromosome"/>
</dbReference>
<dbReference type="EMBL" id="CP050063">
    <property type="protein sequence ID" value="QIP16161.1"/>
    <property type="molecule type" value="Genomic_DNA"/>
</dbReference>
<evidence type="ECO:0000256" key="1">
    <source>
        <dbReference type="SAM" id="Phobius"/>
    </source>
</evidence>
<proteinExistence type="predicted"/>